<dbReference type="SUPFAM" id="SSF51182">
    <property type="entry name" value="RmlC-like cupins"/>
    <property type="match status" value="1"/>
</dbReference>
<dbReference type="STRING" id="640938.TR210_1714"/>
<proteinExistence type="predicted"/>
<dbReference type="PROSITE" id="PS01124">
    <property type="entry name" value="HTH_ARAC_FAMILY_2"/>
    <property type="match status" value="1"/>
</dbReference>
<dbReference type="EMBL" id="FNYT01000050">
    <property type="protein sequence ID" value="SEJ97047.1"/>
    <property type="molecule type" value="Genomic_DNA"/>
</dbReference>
<dbReference type="PANTHER" id="PTHR43280:SF28">
    <property type="entry name" value="HTH-TYPE TRANSCRIPTIONAL ACTIVATOR RHAS"/>
    <property type="match status" value="1"/>
</dbReference>
<dbReference type="Proteomes" id="UP000076878">
    <property type="component" value="Unassembled WGS sequence"/>
</dbReference>
<dbReference type="Gene3D" id="2.60.120.10">
    <property type="entry name" value="Jelly Rolls"/>
    <property type="match status" value="1"/>
</dbReference>
<evidence type="ECO:0000256" key="2">
    <source>
        <dbReference type="ARBA" id="ARBA00023125"/>
    </source>
</evidence>
<dbReference type="InterPro" id="IPR013096">
    <property type="entry name" value="Cupin_2"/>
</dbReference>
<feature type="domain" description="HTH araC/xylS-type" evidence="4">
    <location>
        <begin position="245"/>
        <end position="342"/>
    </location>
</feature>
<evidence type="ECO:0000256" key="1">
    <source>
        <dbReference type="ARBA" id="ARBA00023015"/>
    </source>
</evidence>
<evidence type="ECO:0000259" key="4">
    <source>
        <dbReference type="PROSITE" id="PS01124"/>
    </source>
</evidence>
<evidence type="ECO:0000313" key="6">
    <source>
        <dbReference type="EMBL" id="CZR06812.1"/>
    </source>
</evidence>
<dbReference type="Pfam" id="PF12833">
    <property type="entry name" value="HTH_18"/>
    <property type="match status" value="1"/>
</dbReference>
<dbReference type="PROSITE" id="PS00041">
    <property type="entry name" value="HTH_ARAC_FAMILY_1"/>
    <property type="match status" value="1"/>
</dbReference>
<keyword evidence="2 7" id="KW-0238">DNA-binding</keyword>
<dbReference type="GO" id="GO:0003700">
    <property type="term" value="F:DNA-binding transcription factor activity"/>
    <property type="evidence" value="ECO:0007669"/>
    <property type="project" value="InterPro"/>
</dbReference>
<dbReference type="Pfam" id="PF07883">
    <property type="entry name" value="Cupin_2"/>
    <property type="match status" value="1"/>
</dbReference>
<dbReference type="InterPro" id="IPR020449">
    <property type="entry name" value="Tscrpt_reg_AraC-type_HTH"/>
</dbReference>
<dbReference type="OrthoDB" id="9816335at2"/>
<evidence type="ECO:0000313" key="9">
    <source>
        <dbReference type="Proteomes" id="UP000199280"/>
    </source>
</evidence>
<keyword evidence="1" id="KW-0805">Transcription regulation</keyword>
<gene>
    <name evidence="7" type="ORF">SAMN05216375_1507</name>
    <name evidence="5" type="ORF">TR210_1714</name>
    <name evidence="6" type="ORF">TR210_2360</name>
</gene>
<dbReference type="Gene3D" id="1.10.10.60">
    <property type="entry name" value="Homeodomain-like"/>
    <property type="match status" value="2"/>
</dbReference>
<dbReference type="EMBL" id="FJNB01000012">
    <property type="protein sequence ID" value="CZR00256.1"/>
    <property type="molecule type" value="Genomic_DNA"/>
</dbReference>
<organism evidence="6 8">
    <name type="scientific">Trichococcus ilyis</name>
    <dbReference type="NCBI Taxonomy" id="640938"/>
    <lineage>
        <taxon>Bacteria</taxon>
        <taxon>Bacillati</taxon>
        <taxon>Bacillota</taxon>
        <taxon>Bacilli</taxon>
        <taxon>Lactobacillales</taxon>
        <taxon>Carnobacteriaceae</taxon>
        <taxon>Trichococcus</taxon>
    </lineage>
</organism>
<sequence length="344" mass="40248">MDKAQIREKLFTHTKTEARLLLKKSEPQSDFVEKFDSYLNEEGERVYRYTFEKHLESAREKQNERAALIEGSQLLILKHARFSYTPLHVHDFIEMNYVYSGNIDIIIDGTEISLKEGDFCILDTGVCHRILDTGENDILINFLMRKEYFSTQMLSRLASNSIISQFAVNALSKTQKHNRYLLFNTTNSEFLIDAIEGMLVNYYEPSSYSKDVTDAYMIILFSELLKAFQQKQAREHRKADHSYIGDILLFIEKNYHDCSLQEVAEAFKFNPSYLSRFIKNQTGKSYVSLIQELRLNNACILLKNTDLPIEAISEQIGYRNVTFFYQKFKQAYGMTPHEYRLHSD</sequence>
<dbReference type="AlphaFoldDB" id="A0A143Z6Z2"/>
<keyword evidence="9" id="KW-1185">Reference proteome</keyword>
<protein>
    <submittedName>
        <fullName evidence="7">AraC-type DNA-binding protein</fullName>
    </submittedName>
    <submittedName>
        <fullName evidence="6">Transcription regulator hth arac-type</fullName>
    </submittedName>
</protein>
<evidence type="ECO:0000313" key="5">
    <source>
        <dbReference type="EMBL" id="CZR00256.1"/>
    </source>
</evidence>
<evidence type="ECO:0000313" key="8">
    <source>
        <dbReference type="Proteomes" id="UP000076878"/>
    </source>
</evidence>
<dbReference type="GO" id="GO:0043565">
    <property type="term" value="F:sequence-specific DNA binding"/>
    <property type="evidence" value="ECO:0007669"/>
    <property type="project" value="InterPro"/>
</dbReference>
<dbReference type="PRINTS" id="PR00032">
    <property type="entry name" value="HTHARAC"/>
</dbReference>
<dbReference type="InterPro" id="IPR011051">
    <property type="entry name" value="RmlC_Cupin_sf"/>
</dbReference>
<dbReference type="RefSeq" id="WP_084253920.1">
    <property type="nucleotide sequence ID" value="NZ_FJNB01000012.1"/>
</dbReference>
<name>A0A143Z6Z2_9LACT</name>
<dbReference type="InterPro" id="IPR018062">
    <property type="entry name" value="HTH_AraC-typ_CS"/>
</dbReference>
<accession>A0A143Z6Z2</accession>
<dbReference type="EMBL" id="FJNB01000020">
    <property type="protein sequence ID" value="CZR06812.1"/>
    <property type="molecule type" value="Genomic_DNA"/>
</dbReference>
<reference evidence="6 8" key="1">
    <citation type="submission" date="2016-02" db="EMBL/GenBank/DDBJ databases">
        <authorList>
            <person name="Wen L."/>
            <person name="He K."/>
            <person name="Yang H."/>
        </authorList>
    </citation>
    <scope>NUCLEOTIDE SEQUENCE [LARGE SCALE GENOMIC DNA]</scope>
    <source>
        <strain evidence="6">Trichococcus_R210</strain>
    </source>
</reference>
<dbReference type="PANTHER" id="PTHR43280">
    <property type="entry name" value="ARAC-FAMILY TRANSCRIPTIONAL REGULATOR"/>
    <property type="match status" value="1"/>
</dbReference>
<dbReference type="InterPro" id="IPR014710">
    <property type="entry name" value="RmlC-like_jellyroll"/>
</dbReference>
<keyword evidence="3" id="KW-0804">Transcription</keyword>
<evidence type="ECO:0000256" key="3">
    <source>
        <dbReference type="ARBA" id="ARBA00023163"/>
    </source>
</evidence>
<dbReference type="InterPro" id="IPR009057">
    <property type="entry name" value="Homeodomain-like_sf"/>
</dbReference>
<dbReference type="InterPro" id="IPR018060">
    <property type="entry name" value="HTH_AraC"/>
</dbReference>
<evidence type="ECO:0000313" key="7">
    <source>
        <dbReference type="EMBL" id="SEJ97047.1"/>
    </source>
</evidence>
<dbReference type="SUPFAM" id="SSF46689">
    <property type="entry name" value="Homeodomain-like"/>
    <property type="match status" value="1"/>
</dbReference>
<dbReference type="SMART" id="SM00342">
    <property type="entry name" value="HTH_ARAC"/>
    <property type="match status" value="1"/>
</dbReference>
<reference evidence="7 9" key="2">
    <citation type="submission" date="2016-10" db="EMBL/GenBank/DDBJ databases">
        <authorList>
            <person name="Varghese N."/>
            <person name="Submissions S."/>
        </authorList>
    </citation>
    <scope>NUCLEOTIDE SEQUENCE [LARGE SCALE GENOMIC DNA]</scope>
    <source>
        <strain evidence="7 9">DSM 22150</strain>
    </source>
</reference>
<dbReference type="Proteomes" id="UP000199280">
    <property type="component" value="Unassembled WGS sequence"/>
</dbReference>